<dbReference type="AlphaFoldDB" id="A0A6I6K6M8"/>
<evidence type="ECO:0000313" key="3">
    <source>
        <dbReference type="Proteomes" id="UP000428260"/>
    </source>
</evidence>
<dbReference type="Pfam" id="PF02811">
    <property type="entry name" value="PHP"/>
    <property type="match status" value="1"/>
</dbReference>
<sequence>MQIFRADLHIHTLLSPCADLEMSPGNIVKRAKETGLQIIGITDHNSTKQAPLVKKLAEREGIFVLTGAEVTTKEEVHCLVFFEKEKELETFQQFIDLNITKIPNKEDYFGYQPLIDEEENILEMIPYYLPAALKVGIDEIQNLVSGLNGLFIPAHIDRSANGIISQLGFIPENLKYDALGVSKHTSVNYVRKHYVIENKKTLIRNSDAHYLEQIGEIYTNFIIEKPDFSEIKMALNQKNNRFVQIR</sequence>
<evidence type="ECO:0000313" key="2">
    <source>
        <dbReference type="EMBL" id="QGY45674.1"/>
    </source>
</evidence>
<dbReference type="Gene3D" id="3.20.20.140">
    <property type="entry name" value="Metal-dependent hydrolases"/>
    <property type="match status" value="1"/>
</dbReference>
<proteinExistence type="predicted"/>
<dbReference type="RefSeq" id="WP_158868817.1">
    <property type="nucleotide sequence ID" value="NZ_CP046401.1"/>
</dbReference>
<dbReference type="GO" id="GO:0004534">
    <property type="term" value="F:5'-3' RNA exonuclease activity"/>
    <property type="evidence" value="ECO:0007669"/>
    <property type="project" value="TreeGrafter"/>
</dbReference>
<organism evidence="2 3">
    <name type="scientific">Maribellus comscasis</name>
    <dbReference type="NCBI Taxonomy" id="2681766"/>
    <lineage>
        <taxon>Bacteria</taxon>
        <taxon>Pseudomonadati</taxon>
        <taxon>Bacteroidota</taxon>
        <taxon>Bacteroidia</taxon>
        <taxon>Marinilabiliales</taxon>
        <taxon>Prolixibacteraceae</taxon>
        <taxon>Maribellus</taxon>
    </lineage>
</organism>
<dbReference type="InterPro" id="IPR016195">
    <property type="entry name" value="Pol/histidinol_Pase-like"/>
</dbReference>
<name>A0A6I6K6M8_9BACT</name>
<accession>A0A6I6K6M8</accession>
<dbReference type="InterPro" id="IPR052018">
    <property type="entry name" value="PHP_domain"/>
</dbReference>
<evidence type="ECO:0000259" key="1">
    <source>
        <dbReference type="SMART" id="SM00481"/>
    </source>
</evidence>
<dbReference type="Proteomes" id="UP000428260">
    <property type="component" value="Chromosome"/>
</dbReference>
<dbReference type="PANTHER" id="PTHR42924">
    <property type="entry name" value="EXONUCLEASE"/>
    <property type="match status" value="1"/>
</dbReference>
<feature type="domain" description="Polymerase/histidinol phosphatase N-terminal" evidence="1">
    <location>
        <begin position="6"/>
        <end position="74"/>
    </location>
</feature>
<dbReference type="PANTHER" id="PTHR42924:SF3">
    <property type="entry name" value="POLYMERASE_HISTIDINOL PHOSPHATASE N-TERMINAL DOMAIN-CONTAINING PROTEIN"/>
    <property type="match status" value="1"/>
</dbReference>
<dbReference type="SMART" id="SM00481">
    <property type="entry name" value="POLIIIAc"/>
    <property type="match status" value="1"/>
</dbReference>
<dbReference type="InterPro" id="IPR003141">
    <property type="entry name" value="Pol/His_phosphatase_N"/>
</dbReference>
<protein>
    <submittedName>
        <fullName evidence="2">PHP domain-containing protein</fullName>
    </submittedName>
</protein>
<dbReference type="EMBL" id="CP046401">
    <property type="protein sequence ID" value="QGY45674.1"/>
    <property type="molecule type" value="Genomic_DNA"/>
</dbReference>
<dbReference type="InterPro" id="IPR004013">
    <property type="entry name" value="PHP_dom"/>
</dbReference>
<reference evidence="2 3" key="1">
    <citation type="submission" date="2019-11" db="EMBL/GenBank/DDBJ databases">
        <authorList>
            <person name="Zheng R.K."/>
            <person name="Sun C.M."/>
        </authorList>
    </citation>
    <scope>NUCLEOTIDE SEQUENCE [LARGE SCALE GENOMIC DNA]</scope>
    <source>
        <strain evidence="2 3">WC007</strain>
    </source>
</reference>
<dbReference type="Pfam" id="PF13263">
    <property type="entry name" value="PHP_C"/>
    <property type="match status" value="1"/>
</dbReference>
<keyword evidence="3" id="KW-1185">Reference proteome</keyword>
<dbReference type="GO" id="GO:0035312">
    <property type="term" value="F:5'-3' DNA exonuclease activity"/>
    <property type="evidence" value="ECO:0007669"/>
    <property type="project" value="TreeGrafter"/>
</dbReference>
<gene>
    <name evidence="2" type="ORF">GM418_18955</name>
</gene>
<dbReference type="CDD" id="cd07432">
    <property type="entry name" value="PHP_HisPPase"/>
    <property type="match status" value="1"/>
</dbReference>
<dbReference type="SUPFAM" id="SSF89550">
    <property type="entry name" value="PHP domain-like"/>
    <property type="match status" value="1"/>
</dbReference>
<dbReference type="KEGG" id="mcos:GM418_18955"/>